<evidence type="ECO:0000256" key="4">
    <source>
        <dbReference type="ARBA" id="ARBA00023157"/>
    </source>
</evidence>
<dbReference type="PANTHER" id="PTHR33630:SF9">
    <property type="entry name" value="CUTINASE 4"/>
    <property type="match status" value="1"/>
</dbReference>
<keyword evidence="3" id="KW-0378">Hydrolase</keyword>
<comment type="similarity">
    <text evidence="1">Belongs to the cutinase family.</text>
</comment>
<feature type="region of interest" description="Disordered" evidence="5">
    <location>
        <begin position="486"/>
        <end position="561"/>
    </location>
</feature>
<dbReference type="SUPFAM" id="SSF53474">
    <property type="entry name" value="alpha/beta-Hydrolases"/>
    <property type="match status" value="1"/>
</dbReference>
<keyword evidence="2" id="KW-0719">Serine esterase</keyword>
<evidence type="ECO:0000256" key="2">
    <source>
        <dbReference type="ARBA" id="ARBA00022487"/>
    </source>
</evidence>
<evidence type="ECO:0000256" key="5">
    <source>
        <dbReference type="SAM" id="MobiDB-lite"/>
    </source>
</evidence>
<dbReference type="SMART" id="SM01110">
    <property type="entry name" value="Cutinase"/>
    <property type="match status" value="1"/>
</dbReference>
<evidence type="ECO:0008006" key="7">
    <source>
        <dbReference type="Google" id="ProtNLM"/>
    </source>
</evidence>
<feature type="compositionally biased region" description="Polar residues" evidence="5">
    <location>
        <begin position="543"/>
        <end position="555"/>
    </location>
</feature>
<accession>A0A652YI02</accession>
<dbReference type="AlphaFoldDB" id="A0A652YI02"/>
<feature type="compositionally biased region" description="Low complexity" evidence="5">
    <location>
        <begin position="486"/>
        <end position="542"/>
    </location>
</feature>
<proteinExistence type="inferred from homology"/>
<reference evidence="6" key="1">
    <citation type="submission" date="2019-07" db="EMBL/GenBank/DDBJ databases">
        <title>Genomic Encyclopedia of Type Strains, Phase IV (KMG-IV): sequencing the most valuable type-strain genomes for metagenomic binning, comparative biology and taxonomic classification.</title>
        <authorList>
            <person name="Goeker M."/>
        </authorList>
    </citation>
    <scope>NUCLEOTIDE SEQUENCE</scope>
    <source>
        <strain evidence="6">DSM 44596</strain>
    </source>
</reference>
<dbReference type="PANTHER" id="PTHR33630">
    <property type="entry name" value="CUTINASE RV1984C-RELATED-RELATED"/>
    <property type="match status" value="1"/>
</dbReference>
<protein>
    <recommendedName>
        <fullName evidence="7">Cutinase</fullName>
    </recommendedName>
</protein>
<dbReference type="Gene3D" id="3.40.50.1820">
    <property type="entry name" value="alpha/beta hydrolase"/>
    <property type="match status" value="1"/>
</dbReference>
<evidence type="ECO:0000256" key="3">
    <source>
        <dbReference type="ARBA" id="ARBA00022801"/>
    </source>
</evidence>
<dbReference type="InterPro" id="IPR029058">
    <property type="entry name" value="AB_hydrolase_fold"/>
</dbReference>
<keyword evidence="4" id="KW-1015">Disulfide bond</keyword>
<sequence>MKMRRNPRTDDAAPPPIGRVATSALVCAVAVAMGVGSNVVPAQAETNWVDQLVQDCPDLYVLAAQGTGESSPDAPLKADTGMLSNVISPLLDQARQLGVSVDRAYVPYPAAFGGVVPGGKESYAVSVAAAEENLNAAAEKVVAACASTKLAIVGYSQGAHAASDFLAKVGKGQGGVPATSIASAALFGSPTRSAGSGVFPGTSQTAPSPVPGTSGTAVKALPAVAVTSAAGGGIGPAADTATTFGSLNGRVSMWCQTGDLACDAPANAPIAKAVANVAGQAEVGGDPFVAVQTIGLALASTAFNVAVDVVNEDIQVPKNSLENLSISPKKTISQRLADSSDPRATPPTEQEALAALMKVGLVAVNAVVSVAKKVITPETIAAVAAVGLANPVAAFGIIAAKTVNAVINLVPPATTQRVVKQTFDLVKGEVNANKDLFDLASLAKYSNVQAAHGSYGSSAATASGLAPTAYVAKMFAAVAADLKASGNSTTKSTKSSTTTTTKTSAPSSTTSSSVTSAPSSTTTSSSTTATTTSAATSTQPTTFSQNGLNTDLSTEGNEDNG</sequence>
<dbReference type="EMBL" id="VNIQ01000011">
    <property type="protein sequence ID" value="TYQ00871.1"/>
    <property type="molecule type" value="Genomic_DNA"/>
</dbReference>
<dbReference type="GO" id="GO:0052689">
    <property type="term" value="F:carboxylic ester hydrolase activity"/>
    <property type="evidence" value="ECO:0007669"/>
    <property type="project" value="UniProtKB-KW"/>
</dbReference>
<organism evidence="6">
    <name type="scientific">Nocardia globerula</name>
    <dbReference type="NCBI Taxonomy" id="1818"/>
    <lineage>
        <taxon>Bacteria</taxon>
        <taxon>Bacillati</taxon>
        <taxon>Actinomycetota</taxon>
        <taxon>Actinomycetes</taxon>
        <taxon>Mycobacteriales</taxon>
        <taxon>Nocardiaceae</taxon>
        <taxon>Nocardia</taxon>
    </lineage>
</organism>
<dbReference type="Pfam" id="PF01083">
    <property type="entry name" value="Cutinase"/>
    <property type="match status" value="1"/>
</dbReference>
<comment type="caution">
    <text evidence="6">The sequence shown here is derived from an EMBL/GenBank/DDBJ whole genome shotgun (WGS) entry which is preliminary data.</text>
</comment>
<gene>
    <name evidence="6" type="ORF">FNL38_11185</name>
</gene>
<evidence type="ECO:0000313" key="6">
    <source>
        <dbReference type="EMBL" id="TYQ00871.1"/>
    </source>
</evidence>
<dbReference type="InterPro" id="IPR000675">
    <property type="entry name" value="Cutinase/axe"/>
</dbReference>
<name>A0A652YI02_NOCGL</name>
<evidence type="ECO:0000256" key="1">
    <source>
        <dbReference type="ARBA" id="ARBA00007534"/>
    </source>
</evidence>